<organism evidence="2 3">
    <name type="scientific">Aeromicrobium phoceense</name>
    <dbReference type="NCBI Taxonomy" id="2754045"/>
    <lineage>
        <taxon>Bacteria</taxon>
        <taxon>Bacillati</taxon>
        <taxon>Actinomycetota</taxon>
        <taxon>Actinomycetes</taxon>
        <taxon>Propionibacteriales</taxon>
        <taxon>Nocardioidaceae</taxon>
        <taxon>Aeromicrobium</taxon>
    </lineage>
</organism>
<dbReference type="EMBL" id="JACEOG010000001">
    <property type="protein sequence ID" value="MBA4607654.1"/>
    <property type="molecule type" value="Genomic_DNA"/>
</dbReference>
<dbReference type="Proteomes" id="UP000550354">
    <property type="component" value="Unassembled WGS sequence"/>
</dbReference>
<evidence type="ECO:0000313" key="2">
    <source>
        <dbReference type="EMBL" id="MBA4607654.1"/>
    </source>
</evidence>
<dbReference type="AlphaFoldDB" id="A0A838XL54"/>
<feature type="region of interest" description="Disordered" evidence="1">
    <location>
        <begin position="45"/>
        <end position="76"/>
    </location>
</feature>
<sequence>MDTAIASGAPLAVVSMRKTLRGSLADDVAQILDHEISEHAWCRQTEAAPASRRTSNAARPCSWPADRPPLIDEEQK</sequence>
<evidence type="ECO:0000313" key="3">
    <source>
        <dbReference type="Proteomes" id="UP000550354"/>
    </source>
</evidence>
<keyword evidence="3" id="KW-1185">Reference proteome</keyword>
<evidence type="ECO:0000256" key="1">
    <source>
        <dbReference type="SAM" id="MobiDB-lite"/>
    </source>
</evidence>
<comment type="caution">
    <text evidence="2">The sequence shown here is derived from an EMBL/GenBank/DDBJ whole genome shotgun (WGS) entry which is preliminary data.</text>
</comment>
<dbReference type="RefSeq" id="WP_181753854.1">
    <property type="nucleotide sequence ID" value="NZ_JACEOG010000001.1"/>
</dbReference>
<protein>
    <submittedName>
        <fullName evidence="2">Uncharacterized protein</fullName>
    </submittedName>
</protein>
<name>A0A838XL54_9ACTN</name>
<proteinExistence type="predicted"/>
<accession>A0A838XL54</accession>
<gene>
    <name evidence="2" type="ORF">H1W00_04115</name>
</gene>
<reference evidence="2 3" key="1">
    <citation type="submission" date="2020-07" db="EMBL/GenBank/DDBJ databases">
        <title>Draft genome and description of Aeromicrobium phoceense strain Marseille-Q0843 isolated from healthy skin swab.</title>
        <authorList>
            <person name="Boxberger M."/>
            <person name="La Scola B."/>
        </authorList>
    </citation>
    <scope>NUCLEOTIDE SEQUENCE [LARGE SCALE GENOMIC DNA]</scope>
    <source>
        <strain evidence="2 3">Marseille-Q0843</strain>
    </source>
</reference>